<name>A0A9X0BBW2_9EURO</name>
<dbReference type="EMBL" id="JAPZBU010000005">
    <property type="protein sequence ID" value="KAJ5403979.1"/>
    <property type="molecule type" value="Genomic_DNA"/>
</dbReference>
<evidence type="ECO:0000256" key="10">
    <source>
        <dbReference type="SAM" id="MobiDB-lite"/>
    </source>
</evidence>
<protein>
    <recommendedName>
        <fullName evidence="9">Chromosome segregation in meiosis protein</fullName>
    </recommendedName>
</protein>
<evidence type="ECO:0000256" key="5">
    <source>
        <dbReference type="ARBA" id="ARBA00022880"/>
    </source>
</evidence>
<dbReference type="GO" id="GO:0031297">
    <property type="term" value="P:replication fork processing"/>
    <property type="evidence" value="ECO:0007669"/>
    <property type="project" value="UniProtKB-UniRule"/>
</dbReference>
<organism evidence="12 13">
    <name type="scientific">Penicillium cosmopolitanum</name>
    <dbReference type="NCBI Taxonomy" id="1131564"/>
    <lineage>
        <taxon>Eukaryota</taxon>
        <taxon>Fungi</taxon>
        <taxon>Dikarya</taxon>
        <taxon>Ascomycota</taxon>
        <taxon>Pezizomycotina</taxon>
        <taxon>Eurotiomycetes</taxon>
        <taxon>Eurotiomycetidae</taxon>
        <taxon>Eurotiales</taxon>
        <taxon>Aspergillaceae</taxon>
        <taxon>Penicillium</taxon>
    </lineage>
</organism>
<comment type="function">
    <text evidence="9">Plays an important role in the control of DNA replication and the maintenance of replication fork stability.</text>
</comment>
<dbReference type="PANTHER" id="PTHR13220:SF11">
    <property type="entry name" value="TIMELESS-INTERACTING PROTEIN"/>
    <property type="match status" value="1"/>
</dbReference>
<evidence type="ECO:0000313" key="13">
    <source>
        <dbReference type="Proteomes" id="UP001147747"/>
    </source>
</evidence>
<evidence type="ECO:0000313" key="12">
    <source>
        <dbReference type="EMBL" id="KAJ5403979.1"/>
    </source>
</evidence>
<evidence type="ECO:0000256" key="7">
    <source>
        <dbReference type="ARBA" id="ARBA00023306"/>
    </source>
</evidence>
<feature type="compositionally biased region" description="Polar residues" evidence="10">
    <location>
        <begin position="238"/>
        <end position="254"/>
    </location>
</feature>
<feature type="compositionally biased region" description="Polar residues" evidence="10">
    <location>
        <begin position="31"/>
        <end position="43"/>
    </location>
</feature>
<dbReference type="OrthoDB" id="437078at2759"/>
<sequence>MPSTPERGSSPANLDDLFNYDVGLDDIFAENNDTNVDNANSKPKTGDPSSLGLGLDEEVKVTKKRQPVAKLDENRLLSQAGIPKLRQSAKKKLRFKGKGHEFSDAARLLNFYQLWLDELFPRAKFADGLAMVEKLGHTKRIQTMRREWIEEEKPKLFRDDPEPTIETLELPTRLSSNQNQNGETQPLAGPSGDADGDADQLFIPDPEADTRQQPTSHPEPDDDELDDLEDLLREQDNEMSGIQPTSGSGPQKNENTLDDFDADYEAMNELGL</sequence>
<keyword evidence="7 9" id="KW-0131">Cell cycle</keyword>
<evidence type="ECO:0000256" key="6">
    <source>
        <dbReference type="ARBA" id="ARBA00023242"/>
    </source>
</evidence>
<evidence type="ECO:0000256" key="4">
    <source>
        <dbReference type="ARBA" id="ARBA00022763"/>
    </source>
</evidence>
<keyword evidence="13" id="KW-1185">Reference proteome</keyword>
<reference evidence="12" key="1">
    <citation type="submission" date="2022-12" db="EMBL/GenBank/DDBJ databases">
        <authorList>
            <person name="Petersen C."/>
        </authorList>
    </citation>
    <scope>NUCLEOTIDE SEQUENCE</scope>
    <source>
        <strain evidence="12">IBT 29677</strain>
    </source>
</reference>
<dbReference type="InterPro" id="IPR012923">
    <property type="entry name" value="Csm3"/>
</dbReference>
<evidence type="ECO:0000259" key="11">
    <source>
        <dbReference type="Pfam" id="PF07962"/>
    </source>
</evidence>
<dbReference type="GO" id="GO:0031298">
    <property type="term" value="C:replication fork protection complex"/>
    <property type="evidence" value="ECO:0007669"/>
    <property type="project" value="TreeGrafter"/>
</dbReference>
<gene>
    <name evidence="12" type="ORF">N7509_003850</name>
</gene>
<evidence type="ECO:0000256" key="3">
    <source>
        <dbReference type="ARBA" id="ARBA00011217"/>
    </source>
</evidence>
<proteinExistence type="inferred from homology"/>
<keyword evidence="4 9" id="KW-0227">DNA damage</keyword>
<feature type="domain" description="Chromosome segregation in meiosis protein 3" evidence="11">
    <location>
        <begin position="70"/>
        <end position="153"/>
    </location>
</feature>
<evidence type="ECO:0000256" key="8">
    <source>
        <dbReference type="ARBA" id="ARBA00025496"/>
    </source>
</evidence>
<dbReference type="GO" id="GO:0043111">
    <property type="term" value="P:replication fork arrest"/>
    <property type="evidence" value="ECO:0007669"/>
    <property type="project" value="TreeGrafter"/>
</dbReference>
<dbReference type="PANTHER" id="PTHR13220">
    <property type="entry name" value="TIMELESS INTERACTING-RELATED"/>
    <property type="match status" value="1"/>
</dbReference>
<dbReference type="InterPro" id="IPR040038">
    <property type="entry name" value="TIPIN/Csm3/Swi3"/>
</dbReference>
<reference evidence="12" key="2">
    <citation type="journal article" date="2023" name="IMA Fungus">
        <title>Comparative genomic study of the Penicillium genus elucidates a diverse pangenome and 15 lateral gene transfer events.</title>
        <authorList>
            <person name="Petersen C."/>
            <person name="Sorensen T."/>
            <person name="Nielsen M.R."/>
            <person name="Sondergaard T.E."/>
            <person name="Sorensen J.L."/>
            <person name="Fitzpatrick D.A."/>
            <person name="Frisvad J.C."/>
            <person name="Nielsen K.L."/>
        </authorList>
    </citation>
    <scope>NUCLEOTIDE SEQUENCE</scope>
    <source>
        <strain evidence="12">IBT 29677</strain>
    </source>
</reference>
<feature type="compositionally biased region" description="Acidic residues" evidence="10">
    <location>
        <begin position="220"/>
        <end position="229"/>
    </location>
</feature>
<comment type="subunit">
    <text evidence="3">Component of the fork protection complex (FPC) consisting of TOF1 and CSM3.</text>
</comment>
<dbReference type="GO" id="GO:0000076">
    <property type="term" value="P:DNA replication checkpoint signaling"/>
    <property type="evidence" value="ECO:0007669"/>
    <property type="project" value="UniProtKB-UniRule"/>
</dbReference>
<dbReference type="GO" id="GO:0003677">
    <property type="term" value="F:DNA binding"/>
    <property type="evidence" value="ECO:0007669"/>
    <property type="project" value="TreeGrafter"/>
</dbReference>
<feature type="region of interest" description="Disordered" evidence="10">
    <location>
        <begin position="169"/>
        <end position="272"/>
    </location>
</feature>
<comment type="caution">
    <text evidence="12">The sequence shown here is derived from an EMBL/GenBank/DDBJ whole genome shotgun (WGS) entry which is preliminary data.</text>
</comment>
<evidence type="ECO:0000256" key="1">
    <source>
        <dbReference type="ARBA" id="ARBA00004123"/>
    </source>
</evidence>
<dbReference type="GeneID" id="81367467"/>
<dbReference type="Pfam" id="PF07962">
    <property type="entry name" value="Swi3"/>
    <property type="match status" value="1"/>
</dbReference>
<keyword evidence="5" id="KW-0236">DNA replication inhibitor</keyword>
<comment type="function">
    <text evidence="8">Forms a fork protection complex (FPC) with TOF1 and which is required for chromosome segregation during meiosis and DNA damage repair. FPC coordinates leading and lagging strand synthesis and moves with the replication fork. FPC stabilizes replication forks in a configuration that is recognized by replication checkpoint sensors.</text>
</comment>
<dbReference type="Proteomes" id="UP001147747">
    <property type="component" value="Unassembled WGS sequence"/>
</dbReference>
<feature type="compositionally biased region" description="Polar residues" evidence="10">
    <location>
        <begin position="173"/>
        <end position="184"/>
    </location>
</feature>
<dbReference type="GO" id="GO:0006974">
    <property type="term" value="P:DNA damage response"/>
    <property type="evidence" value="ECO:0007669"/>
    <property type="project" value="UniProtKB-KW"/>
</dbReference>
<dbReference type="RefSeq" id="XP_056491221.1">
    <property type="nucleotide sequence ID" value="XM_056628487.1"/>
</dbReference>
<evidence type="ECO:0000256" key="2">
    <source>
        <dbReference type="ARBA" id="ARBA00006075"/>
    </source>
</evidence>
<evidence type="ECO:0000256" key="9">
    <source>
        <dbReference type="RuleBase" id="RU366049"/>
    </source>
</evidence>
<feature type="compositionally biased region" description="Acidic residues" evidence="10">
    <location>
        <begin position="256"/>
        <end position="266"/>
    </location>
</feature>
<feature type="region of interest" description="Disordered" evidence="10">
    <location>
        <begin position="31"/>
        <end position="53"/>
    </location>
</feature>
<dbReference type="AlphaFoldDB" id="A0A9X0BBW2"/>
<accession>A0A9X0BBW2</accession>
<comment type="subcellular location">
    <subcellularLocation>
        <location evidence="1 9">Nucleus</location>
    </subcellularLocation>
</comment>
<comment type="similarity">
    <text evidence="2 9">Belongs to the CSM3 family.</text>
</comment>
<keyword evidence="6 9" id="KW-0539">Nucleus</keyword>